<sequence length="101" mass="11347">MAAATAKQSTMPAAKRRIKIWLFFVILFLGWAGYTLFGQMQQSQATESKLATMKEELEAAKAQSDALNMQIEKLKDPEYIAQLATKEQGMVKQGEQQIFSD</sequence>
<keyword evidence="1" id="KW-0175">Coiled coil</keyword>
<feature type="coiled-coil region" evidence="1">
    <location>
        <begin position="43"/>
        <end position="70"/>
    </location>
</feature>
<accession>A0ABW3HX43</accession>
<dbReference type="EMBL" id="JBHTJZ010000071">
    <property type="protein sequence ID" value="MFD0962113.1"/>
    <property type="molecule type" value="Genomic_DNA"/>
</dbReference>
<dbReference type="RefSeq" id="WP_377568323.1">
    <property type="nucleotide sequence ID" value="NZ_JBHTJZ010000071.1"/>
</dbReference>
<comment type="caution">
    <text evidence="3">The sequence shown here is derived from an EMBL/GenBank/DDBJ whole genome shotgun (WGS) entry which is preliminary data.</text>
</comment>
<keyword evidence="2" id="KW-0472">Membrane</keyword>
<keyword evidence="4" id="KW-1185">Reference proteome</keyword>
<dbReference type="InterPro" id="IPR007060">
    <property type="entry name" value="FtsL/DivIC"/>
</dbReference>
<dbReference type="InterPro" id="IPR039076">
    <property type="entry name" value="DivIC"/>
</dbReference>
<evidence type="ECO:0000313" key="4">
    <source>
        <dbReference type="Proteomes" id="UP001596989"/>
    </source>
</evidence>
<feature type="transmembrane region" description="Helical" evidence="2">
    <location>
        <begin position="20"/>
        <end position="37"/>
    </location>
</feature>
<proteinExistence type="predicted"/>
<keyword evidence="2" id="KW-1133">Transmembrane helix</keyword>
<protein>
    <submittedName>
        <fullName evidence="3">Septum formation initiator family protein</fullName>
    </submittedName>
</protein>
<evidence type="ECO:0000256" key="2">
    <source>
        <dbReference type="SAM" id="Phobius"/>
    </source>
</evidence>
<evidence type="ECO:0000256" key="1">
    <source>
        <dbReference type="SAM" id="Coils"/>
    </source>
</evidence>
<keyword evidence="2" id="KW-0812">Transmembrane</keyword>
<reference evidence="4" key="1">
    <citation type="journal article" date="2019" name="Int. J. Syst. Evol. Microbiol.">
        <title>The Global Catalogue of Microorganisms (GCM) 10K type strain sequencing project: providing services to taxonomists for standard genome sequencing and annotation.</title>
        <authorList>
            <consortium name="The Broad Institute Genomics Platform"/>
            <consortium name="The Broad Institute Genome Sequencing Center for Infectious Disease"/>
            <person name="Wu L."/>
            <person name="Ma J."/>
        </authorList>
    </citation>
    <scope>NUCLEOTIDE SEQUENCE [LARGE SCALE GENOMIC DNA]</scope>
    <source>
        <strain evidence="4">CCUG 59129</strain>
    </source>
</reference>
<dbReference type="Proteomes" id="UP001596989">
    <property type="component" value="Unassembled WGS sequence"/>
</dbReference>
<name>A0ABW3HX43_9BACL</name>
<dbReference type="Pfam" id="PF04977">
    <property type="entry name" value="DivIC"/>
    <property type="match status" value="1"/>
</dbReference>
<organism evidence="3 4">
    <name type="scientific">Paenibacillus chungangensis</name>
    <dbReference type="NCBI Taxonomy" id="696535"/>
    <lineage>
        <taxon>Bacteria</taxon>
        <taxon>Bacillati</taxon>
        <taxon>Bacillota</taxon>
        <taxon>Bacilli</taxon>
        <taxon>Bacillales</taxon>
        <taxon>Paenibacillaceae</taxon>
        <taxon>Paenibacillus</taxon>
    </lineage>
</organism>
<dbReference type="PANTHER" id="PTHR40027:SF1">
    <property type="entry name" value="CELL DIVISION PROTEIN DIVIC"/>
    <property type="match status" value="1"/>
</dbReference>
<evidence type="ECO:0000313" key="3">
    <source>
        <dbReference type="EMBL" id="MFD0962113.1"/>
    </source>
</evidence>
<dbReference type="PANTHER" id="PTHR40027">
    <property type="entry name" value="CELL DIVISION PROTEIN DIVIC"/>
    <property type="match status" value="1"/>
</dbReference>
<gene>
    <name evidence="3" type="ORF">ACFQ2I_22485</name>
</gene>